<evidence type="ECO:0000313" key="9">
    <source>
        <dbReference type="EMBL" id="TXE06687.1"/>
    </source>
</evidence>
<feature type="domain" description="Glucose-methanol-choline oxidoreductase C-terminal" evidence="8">
    <location>
        <begin position="445"/>
        <end position="563"/>
    </location>
</feature>
<evidence type="ECO:0000256" key="5">
    <source>
        <dbReference type="ARBA" id="ARBA00023002"/>
    </source>
</evidence>
<reference evidence="9 10" key="1">
    <citation type="submission" date="2019-08" db="EMBL/GenBank/DDBJ databases">
        <title>Genomes sequence of Algoriphagus aquimarinus ACAM450.</title>
        <authorList>
            <person name="Bowman J.P."/>
        </authorList>
    </citation>
    <scope>NUCLEOTIDE SEQUENCE [LARGE SCALE GENOMIC DNA]</scope>
    <source>
        <strain evidence="9 10">ACAM 450</strain>
    </source>
</reference>
<organism evidence="9 10">
    <name type="scientific">Algoriphagus aquimarinus</name>
    <dbReference type="NCBI Taxonomy" id="237018"/>
    <lineage>
        <taxon>Bacteria</taxon>
        <taxon>Pseudomonadati</taxon>
        <taxon>Bacteroidota</taxon>
        <taxon>Cytophagia</taxon>
        <taxon>Cytophagales</taxon>
        <taxon>Cyclobacteriaceae</taxon>
        <taxon>Algoriphagus</taxon>
    </lineage>
</organism>
<dbReference type="InterPro" id="IPR036188">
    <property type="entry name" value="FAD/NAD-bd_sf"/>
</dbReference>
<evidence type="ECO:0000256" key="2">
    <source>
        <dbReference type="ARBA" id="ARBA00010790"/>
    </source>
</evidence>
<keyword evidence="5" id="KW-0560">Oxidoreductase</keyword>
<name>A0A5C7AEI4_9BACT</name>
<dbReference type="SUPFAM" id="SSF54373">
    <property type="entry name" value="FAD-linked reductases, C-terminal domain"/>
    <property type="match status" value="1"/>
</dbReference>
<dbReference type="SUPFAM" id="SSF51905">
    <property type="entry name" value="FAD/NAD(P)-binding domain"/>
    <property type="match status" value="1"/>
</dbReference>
<keyword evidence="4" id="KW-0274">FAD</keyword>
<dbReference type="InterPro" id="IPR007867">
    <property type="entry name" value="GMC_OxRtase_C"/>
</dbReference>
<comment type="caution">
    <text evidence="9">The sequence shown here is derived from an EMBL/GenBank/DDBJ whole genome shotgun (WGS) entry which is preliminary data.</text>
</comment>
<proteinExistence type="inferred from homology"/>
<sequence>MSFQIKSSGDTYDVIIVGSGAGGGMASKILSEAGLSVAVIEAGGDFDPAKEEDRTQLRPPWESPRRGAGTQIRPFGDFDAAIGGWEIDGEPYTRKGDSEFDWFRSRMVGGRTNHWGRISLRFGPNDFKRASIDGLGDDWPIGYDDVKPYYDKVDKLIGVYGSKEGIYNEPDGFFLPPPKPRLHELYLKKGASSASIPMIPSRLSILTRPINKDRGACFFCRQCNRACQVYADFSAGTCLVHPAMKQGKVDLFTHSMVRKVTTDDSGKATGVSFVNIKDMKEYKLKSSVVVLGASACETSRIMLNSKSKTHPNGIGNSSGVLGHYLHDSTGASRSGIIPDMMGRERYNEDGTGGMHMYTPWWLDNKKLDFARGYHIEYGGGMGQPGYGAGGNMDSMRKYITDEFGKPSPNGGYGEGLKKDIRQIYGSTVGMSGRGESVPRFENYCEIDPTVVDKFGIPVLRFNYKWTDQEINQAKHMQDTFEEILTGSGAQLLGTKPGADTLYGLAAPGRIIHEVGTARMGNDPKTSVLNSNSQAHDCKNLFVVDAGSFVSQADKNPTWTILALSWRTSDYIVSELKKKNI</sequence>
<dbReference type="Pfam" id="PF00732">
    <property type="entry name" value="GMC_oxred_N"/>
    <property type="match status" value="1"/>
</dbReference>
<evidence type="ECO:0000256" key="1">
    <source>
        <dbReference type="ARBA" id="ARBA00001974"/>
    </source>
</evidence>
<accession>A0A5C7AEI4</accession>
<dbReference type="GO" id="GO:0050660">
    <property type="term" value="F:flavin adenine dinucleotide binding"/>
    <property type="evidence" value="ECO:0007669"/>
    <property type="project" value="InterPro"/>
</dbReference>
<dbReference type="RefSeq" id="WP_146919517.1">
    <property type="nucleotide sequence ID" value="NZ_VORW01000014.1"/>
</dbReference>
<feature type="compositionally biased region" description="Basic and acidic residues" evidence="6">
    <location>
        <begin position="47"/>
        <end position="56"/>
    </location>
</feature>
<evidence type="ECO:0000313" key="10">
    <source>
        <dbReference type="Proteomes" id="UP000321935"/>
    </source>
</evidence>
<feature type="region of interest" description="Disordered" evidence="6">
    <location>
        <begin position="46"/>
        <end position="70"/>
    </location>
</feature>
<dbReference type="InterPro" id="IPR000172">
    <property type="entry name" value="GMC_OxRdtase_N"/>
</dbReference>
<comment type="similarity">
    <text evidence="2">Belongs to the GMC oxidoreductase family.</text>
</comment>
<evidence type="ECO:0000256" key="3">
    <source>
        <dbReference type="ARBA" id="ARBA00022630"/>
    </source>
</evidence>
<dbReference type="Proteomes" id="UP000321935">
    <property type="component" value="Unassembled WGS sequence"/>
</dbReference>
<evidence type="ECO:0000259" key="8">
    <source>
        <dbReference type="Pfam" id="PF05199"/>
    </source>
</evidence>
<evidence type="ECO:0000259" key="7">
    <source>
        <dbReference type="Pfam" id="PF00732"/>
    </source>
</evidence>
<dbReference type="PANTHER" id="PTHR42784:SF1">
    <property type="entry name" value="PYRANOSE 2-OXIDASE"/>
    <property type="match status" value="1"/>
</dbReference>
<dbReference type="Gene3D" id="3.50.50.60">
    <property type="entry name" value="FAD/NAD(P)-binding domain"/>
    <property type="match status" value="2"/>
</dbReference>
<gene>
    <name evidence="9" type="ORF">ESV85_16470</name>
</gene>
<dbReference type="AlphaFoldDB" id="A0A5C7AEI4"/>
<dbReference type="EMBL" id="VORW01000014">
    <property type="protein sequence ID" value="TXE06687.1"/>
    <property type="molecule type" value="Genomic_DNA"/>
</dbReference>
<dbReference type="OrthoDB" id="1154541at2"/>
<dbReference type="InterPro" id="IPR051473">
    <property type="entry name" value="P2Ox-like"/>
</dbReference>
<keyword evidence="3" id="KW-0285">Flavoprotein</keyword>
<dbReference type="PANTHER" id="PTHR42784">
    <property type="entry name" value="PYRANOSE 2-OXIDASE"/>
    <property type="match status" value="1"/>
</dbReference>
<evidence type="ECO:0000256" key="6">
    <source>
        <dbReference type="SAM" id="MobiDB-lite"/>
    </source>
</evidence>
<protein>
    <submittedName>
        <fullName evidence="9">GMC family oxidoreductase</fullName>
    </submittedName>
</protein>
<evidence type="ECO:0000256" key="4">
    <source>
        <dbReference type="ARBA" id="ARBA00022827"/>
    </source>
</evidence>
<dbReference type="Pfam" id="PF05199">
    <property type="entry name" value="GMC_oxred_C"/>
    <property type="match status" value="1"/>
</dbReference>
<comment type="cofactor">
    <cofactor evidence="1">
        <name>FAD</name>
        <dbReference type="ChEBI" id="CHEBI:57692"/>
    </cofactor>
</comment>
<dbReference type="GO" id="GO:0016614">
    <property type="term" value="F:oxidoreductase activity, acting on CH-OH group of donors"/>
    <property type="evidence" value="ECO:0007669"/>
    <property type="project" value="InterPro"/>
</dbReference>
<feature type="domain" description="Glucose-methanol-choline oxidoreductase N-terminal" evidence="7">
    <location>
        <begin position="207"/>
        <end position="315"/>
    </location>
</feature>